<proteinExistence type="predicted"/>
<keyword evidence="7" id="KW-1185">Reference proteome</keyword>
<dbReference type="GO" id="GO:0016887">
    <property type="term" value="F:ATP hydrolysis activity"/>
    <property type="evidence" value="ECO:0007669"/>
    <property type="project" value="InterPro"/>
</dbReference>
<evidence type="ECO:0000256" key="2">
    <source>
        <dbReference type="ARBA" id="ARBA00022475"/>
    </source>
</evidence>
<dbReference type="GO" id="GO:0005524">
    <property type="term" value="F:ATP binding"/>
    <property type="evidence" value="ECO:0007669"/>
    <property type="project" value="UniProtKB-KW"/>
</dbReference>
<evidence type="ECO:0000313" key="7">
    <source>
        <dbReference type="Proteomes" id="UP000295525"/>
    </source>
</evidence>
<evidence type="ECO:0000256" key="1">
    <source>
        <dbReference type="ARBA" id="ARBA00022448"/>
    </source>
</evidence>
<dbReference type="InterPro" id="IPR027417">
    <property type="entry name" value="P-loop_NTPase"/>
</dbReference>
<dbReference type="AlphaFoldDB" id="A0A4R3M7H6"/>
<sequence length="247" mass="27436">MKLLQTENLCKAFGSLVVTQDVNLTVDRGERHVVIGPNGAGKTSLVHQITGQLIPTSGRVLFKGRDITGMRPEHICQMGISRTFQKNNLFRSLNARENVRLAVQAKQGGWYQALRGVGIRTAQYERAEQILEQTRLTSRLDHPVSSLSYGEQRQLEVAIALAAEPQLLLLDEPTSGMSPAETEHMIALVRELPKDLAILMIEHDMKVVFSLANHITVLYYGEVLACGKPQDIQGNCKVREVYLGGKH</sequence>
<dbReference type="InterPro" id="IPR051120">
    <property type="entry name" value="ABC_AA/LPS_Transport"/>
</dbReference>
<dbReference type="GO" id="GO:0005886">
    <property type="term" value="C:plasma membrane"/>
    <property type="evidence" value="ECO:0007669"/>
    <property type="project" value="TreeGrafter"/>
</dbReference>
<comment type="caution">
    <text evidence="6">The sequence shown here is derived from an EMBL/GenBank/DDBJ whole genome shotgun (WGS) entry which is preliminary data.</text>
</comment>
<evidence type="ECO:0000313" key="6">
    <source>
        <dbReference type="EMBL" id="TCT09431.1"/>
    </source>
</evidence>
<evidence type="ECO:0000256" key="4">
    <source>
        <dbReference type="ARBA" id="ARBA00022840"/>
    </source>
</evidence>
<dbReference type="InterPro" id="IPR003439">
    <property type="entry name" value="ABC_transporter-like_ATP-bd"/>
</dbReference>
<reference evidence="6 7" key="1">
    <citation type="submission" date="2019-03" db="EMBL/GenBank/DDBJ databases">
        <title>Genomic Encyclopedia of Type Strains, Phase IV (KMG-IV): sequencing the most valuable type-strain genomes for metagenomic binning, comparative biology and taxonomic classification.</title>
        <authorList>
            <person name="Goeker M."/>
        </authorList>
    </citation>
    <scope>NUCLEOTIDE SEQUENCE [LARGE SCALE GENOMIC DNA]</scope>
    <source>
        <strain evidence="6 7">DSM 24591</strain>
    </source>
</reference>
<dbReference type="Pfam" id="PF12399">
    <property type="entry name" value="BCA_ABC_TP_C"/>
    <property type="match status" value="1"/>
</dbReference>
<name>A0A4R3M7H6_9BURK</name>
<dbReference type="SMART" id="SM00382">
    <property type="entry name" value="AAA"/>
    <property type="match status" value="1"/>
</dbReference>
<dbReference type="InterPro" id="IPR003593">
    <property type="entry name" value="AAA+_ATPase"/>
</dbReference>
<dbReference type="Gene3D" id="3.40.50.300">
    <property type="entry name" value="P-loop containing nucleotide triphosphate hydrolases"/>
    <property type="match status" value="1"/>
</dbReference>
<dbReference type="FunFam" id="3.40.50.300:FF:000421">
    <property type="entry name" value="Branched-chain amino acid ABC transporter ATP-binding protein"/>
    <property type="match status" value="1"/>
</dbReference>
<dbReference type="SUPFAM" id="SSF52540">
    <property type="entry name" value="P-loop containing nucleoside triphosphate hydrolases"/>
    <property type="match status" value="1"/>
</dbReference>
<keyword evidence="2" id="KW-0472">Membrane</keyword>
<dbReference type="Pfam" id="PF00005">
    <property type="entry name" value="ABC_tran"/>
    <property type="match status" value="1"/>
</dbReference>
<evidence type="ECO:0000259" key="5">
    <source>
        <dbReference type="PROSITE" id="PS50893"/>
    </source>
</evidence>
<dbReference type="OrthoDB" id="9781337at2"/>
<keyword evidence="4 6" id="KW-0067">ATP-binding</keyword>
<dbReference type="Proteomes" id="UP000295525">
    <property type="component" value="Unassembled WGS sequence"/>
</dbReference>
<gene>
    <name evidence="6" type="ORF">EDC26_10349</name>
</gene>
<organism evidence="6 7">
    <name type="scientific">Paralcaligenes ureilyticus</name>
    <dbReference type="NCBI Taxonomy" id="627131"/>
    <lineage>
        <taxon>Bacteria</taxon>
        <taxon>Pseudomonadati</taxon>
        <taxon>Pseudomonadota</taxon>
        <taxon>Betaproteobacteria</taxon>
        <taxon>Burkholderiales</taxon>
        <taxon>Alcaligenaceae</taxon>
        <taxon>Paralcaligenes</taxon>
    </lineage>
</organism>
<feature type="domain" description="ABC transporter" evidence="5">
    <location>
        <begin position="4"/>
        <end position="245"/>
    </location>
</feature>
<dbReference type="EMBL" id="SMAJ01000003">
    <property type="protein sequence ID" value="TCT09431.1"/>
    <property type="molecule type" value="Genomic_DNA"/>
</dbReference>
<dbReference type="PANTHER" id="PTHR45772:SF3">
    <property type="entry name" value="ABC TRANSPORTER ATP-BINDING PROTEIN"/>
    <property type="match status" value="1"/>
</dbReference>
<keyword evidence="2" id="KW-1003">Cell membrane</keyword>
<dbReference type="PANTHER" id="PTHR45772">
    <property type="entry name" value="CONSERVED COMPONENT OF ABC TRANSPORTER FOR NATURAL AMINO ACIDS-RELATED"/>
    <property type="match status" value="1"/>
</dbReference>
<keyword evidence="3" id="KW-0547">Nucleotide-binding</keyword>
<evidence type="ECO:0000256" key="3">
    <source>
        <dbReference type="ARBA" id="ARBA00022741"/>
    </source>
</evidence>
<dbReference type="InterPro" id="IPR032823">
    <property type="entry name" value="BCA_ABC_TP_C"/>
</dbReference>
<accession>A0A4R3M7H6</accession>
<dbReference type="CDD" id="cd03219">
    <property type="entry name" value="ABC_Mj1267_LivG_branched"/>
    <property type="match status" value="1"/>
</dbReference>
<protein>
    <submittedName>
        <fullName evidence="6">Amino acid/amide ABC transporter ATP-binding protein 1 (HAAT family)</fullName>
    </submittedName>
</protein>
<dbReference type="RefSeq" id="WP_132580158.1">
    <property type="nucleotide sequence ID" value="NZ_SMAJ01000003.1"/>
</dbReference>
<keyword evidence="1" id="KW-0813">Transport</keyword>
<dbReference type="PROSITE" id="PS50893">
    <property type="entry name" value="ABC_TRANSPORTER_2"/>
    <property type="match status" value="1"/>
</dbReference>